<dbReference type="AlphaFoldDB" id="A0A5M6CYY9"/>
<keyword evidence="2" id="KW-1185">Reference proteome</keyword>
<accession>A0A5M6CYY9</accession>
<evidence type="ECO:0000313" key="1">
    <source>
        <dbReference type="EMBL" id="KAA5539222.1"/>
    </source>
</evidence>
<dbReference type="EMBL" id="VWOX01000021">
    <property type="protein sequence ID" value="KAA5539222.1"/>
    <property type="molecule type" value="Genomic_DNA"/>
</dbReference>
<name>A0A5M6CYY9_9BACT</name>
<dbReference type="RefSeq" id="WP_150079415.1">
    <property type="nucleotide sequence ID" value="NZ_VWOX01000021.1"/>
</dbReference>
<sequence length="168" mass="18439">MNANQSSAGERPEWVQELEQAFGGPNQAAFGTAVFSESLSSAESGQDSLEQRARHWYQFFCGNTWERFGPERWLQTWQLVFARPDAPGSIIDELSALEDPPARRSASTMLDGHDDPQKAKAALKQAFDAPTIEALQIYRIGDGDAMSGILIAGRRTAGDSAFVTFLLD</sequence>
<organism evidence="1 2">
    <name type="scientific">Roseiconus nitratireducens</name>
    <dbReference type="NCBI Taxonomy" id="2605748"/>
    <lineage>
        <taxon>Bacteria</taxon>
        <taxon>Pseudomonadati</taxon>
        <taxon>Planctomycetota</taxon>
        <taxon>Planctomycetia</taxon>
        <taxon>Pirellulales</taxon>
        <taxon>Pirellulaceae</taxon>
        <taxon>Roseiconus</taxon>
    </lineage>
</organism>
<reference evidence="1 2" key="1">
    <citation type="submission" date="2019-08" db="EMBL/GenBank/DDBJ databases">
        <authorList>
            <person name="Dhanesh K."/>
            <person name="Kumar G."/>
            <person name="Sasikala C."/>
            <person name="Venkata Ramana C."/>
        </authorList>
    </citation>
    <scope>NUCLEOTIDE SEQUENCE [LARGE SCALE GENOMIC DNA]</scope>
    <source>
        <strain evidence="1 2">JC645</strain>
    </source>
</reference>
<protein>
    <submittedName>
        <fullName evidence="1">Uncharacterized protein</fullName>
    </submittedName>
</protein>
<proteinExistence type="predicted"/>
<gene>
    <name evidence="1" type="ORF">FYK55_25230</name>
</gene>
<comment type="caution">
    <text evidence="1">The sequence shown here is derived from an EMBL/GenBank/DDBJ whole genome shotgun (WGS) entry which is preliminary data.</text>
</comment>
<evidence type="ECO:0000313" key="2">
    <source>
        <dbReference type="Proteomes" id="UP000324479"/>
    </source>
</evidence>
<dbReference type="Proteomes" id="UP000324479">
    <property type="component" value="Unassembled WGS sequence"/>
</dbReference>